<protein>
    <recommendedName>
        <fullName evidence="1">Extradiol ring-cleavage dioxygenase class III enzyme subunit B domain-containing protein</fullName>
    </recommendedName>
</protein>
<organism evidence="2 3">
    <name type="scientific">Rhodococcus rhodochrous KG-21</name>
    <dbReference type="NCBI Taxonomy" id="1441923"/>
    <lineage>
        <taxon>Bacteria</taxon>
        <taxon>Bacillati</taxon>
        <taxon>Actinomycetota</taxon>
        <taxon>Actinomycetes</taxon>
        <taxon>Mycobacteriales</taxon>
        <taxon>Nocardiaceae</taxon>
        <taxon>Rhodococcus</taxon>
    </lineage>
</organism>
<dbReference type="SUPFAM" id="SSF53213">
    <property type="entry name" value="LigB-like"/>
    <property type="match status" value="1"/>
</dbReference>
<feature type="domain" description="Extradiol ring-cleavage dioxygenase class III enzyme subunit B" evidence="1">
    <location>
        <begin position="60"/>
        <end position="226"/>
    </location>
</feature>
<comment type="caution">
    <text evidence="2">The sequence shown here is derived from an EMBL/GenBank/DDBJ whole genome shotgun (WGS) entry which is preliminary data.</text>
</comment>
<dbReference type="Gene3D" id="3.40.830.10">
    <property type="entry name" value="LigB-like"/>
    <property type="match status" value="1"/>
</dbReference>
<proteinExistence type="predicted"/>
<name>A0A0M8PNM9_RHORH</name>
<dbReference type="AlphaFoldDB" id="A0A0M8PNM9"/>
<dbReference type="EMBL" id="AZYO01000038">
    <property type="protein sequence ID" value="KOS55408.1"/>
    <property type="molecule type" value="Genomic_DNA"/>
</dbReference>
<reference evidence="3" key="2">
    <citation type="submission" date="2015-01" db="EMBL/GenBank/DDBJ databases">
        <title>Draft genome sequence of potential hydrocarbon metabolising strain of Rhodococcus rhodochrous.</title>
        <authorList>
            <person name="Aggarwal R.K."/>
            <person name="Dawar C."/>
        </authorList>
    </citation>
    <scope>NUCLEOTIDE SEQUENCE [LARGE SCALE GENOMIC DNA]</scope>
    <source>
        <strain evidence="3">KG-21</strain>
    </source>
</reference>
<evidence type="ECO:0000259" key="1">
    <source>
        <dbReference type="Pfam" id="PF02900"/>
    </source>
</evidence>
<dbReference type="GO" id="GO:0008198">
    <property type="term" value="F:ferrous iron binding"/>
    <property type="evidence" value="ECO:0007669"/>
    <property type="project" value="InterPro"/>
</dbReference>
<sequence length="312" mass="33708">MANLVGVFGTSHSPALITPVSDWPALEPNIARPGLDRLVGDVRDLWDAHEARFDAATATLRAAVLAVEPDVLLIVGSDQGENFGPRSAPVFEMYLAEHLDASAANRRDEGPDQFRISVPIARDLGVDVLKYLCHNGFDIAHTSETVDEYGIGHAVTWPMRFLDLVDSGIALLPVVTNVWNPPNVPSVERCVAFGRALRAAIEVAPSQARVAVLASGGLSHLVLDEELDARVLAVLRSDDIGRWASIGDDELRLAHAKHGLPLRLNGTAEITDWIIADACAQAPADIIDYVPAYRTRSGYGVGMCFARWNLPT</sequence>
<dbReference type="GO" id="GO:0016702">
    <property type="term" value="F:oxidoreductase activity, acting on single donors with incorporation of molecular oxygen, incorporation of two atoms of oxygen"/>
    <property type="evidence" value="ECO:0007669"/>
    <property type="project" value="UniProtKB-ARBA"/>
</dbReference>
<dbReference type="Pfam" id="PF02900">
    <property type="entry name" value="LigB"/>
    <property type="match status" value="1"/>
</dbReference>
<evidence type="ECO:0000313" key="3">
    <source>
        <dbReference type="Proteomes" id="UP000037712"/>
    </source>
</evidence>
<reference evidence="2 3" key="1">
    <citation type="journal article" date="2015" name="Genome Announc.">
        <title>Draft Genome Sequence of Rhodococcus rhodochrous Strain KG-21, a Soil Isolate from Oil Fields of Krishna-Godavari Basin, India.</title>
        <authorList>
            <person name="Dawar C."/>
            <person name="Aggarwal R.K."/>
        </authorList>
    </citation>
    <scope>NUCLEOTIDE SEQUENCE [LARGE SCALE GENOMIC DNA]</scope>
    <source>
        <strain evidence="2 3">KG-21</strain>
    </source>
</reference>
<dbReference type="PATRIC" id="fig|1441923.3.peg.3288"/>
<evidence type="ECO:0000313" key="2">
    <source>
        <dbReference type="EMBL" id="KOS55408.1"/>
    </source>
</evidence>
<dbReference type="InterPro" id="IPR004183">
    <property type="entry name" value="Xdiol_dOase_suB"/>
</dbReference>
<dbReference type="Proteomes" id="UP000037712">
    <property type="component" value="Unassembled WGS sequence"/>
</dbReference>
<accession>A0A0M8PNM9</accession>
<gene>
    <name evidence="2" type="ORF">Z051_15000</name>
</gene>